<comment type="catalytic activity">
    <reaction evidence="10 11">
        <text>D-sedoheptulose 7-phosphate + D-glyceraldehyde 3-phosphate = D-erythrose 4-phosphate + beta-D-fructose 6-phosphate</text>
        <dbReference type="Rhea" id="RHEA:17053"/>
        <dbReference type="ChEBI" id="CHEBI:16897"/>
        <dbReference type="ChEBI" id="CHEBI:57483"/>
        <dbReference type="ChEBI" id="CHEBI:57634"/>
        <dbReference type="ChEBI" id="CHEBI:59776"/>
        <dbReference type="EC" id="2.2.1.2"/>
    </reaction>
</comment>
<dbReference type="GO" id="GO:0004801">
    <property type="term" value="F:transaldolase activity"/>
    <property type="evidence" value="ECO:0007669"/>
    <property type="project" value="UniProtKB-UniRule"/>
</dbReference>
<dbReference type="InterPro" id="IPR018225">
    <property type="entry name" value="Transaldolase_AS"/>
</dbReference>
<dbReference type="InterPro" id="IPR013785">
    <property type="entry name" value="Aldolase_TIM"/>
</dbReference>
<dbReference type="NCBIfam" id="NF002881">
    <property type="entry name" value="PRK03343.1"/>
    <property type="match status" value="1"/>
</dbReference>
<dbReference type="GO" id="GO:0005975">
    <property type="term" value="P:carbohydrate metabolic process"/>
    <property type="evidence" value="ECO:0007669"/>
    <property type="project" value="InterPro"/>
</dbReference>
<keyword evidence="6 11" id="KW-0963">Cytoplasm</keyword>
<accession>A0A7Z0CI90</accession>
<evidence type="ECO:0000256" key="10">
    <source>
        <dbReference type="ARBA" id="ARBA00048810"/>
    </source>
</evidence>
<dbReference type="GO" id="GO:0006098">
    <property type="term" value="P:pentose-phosphate shunt"/>
    <property type="evidence" value="ECO:0007669"/>
    <property type="project" value="UniProtKB-UniRule"/>
</dbReference>
<dbReference type="PANTHER" id="PTHR10683:SF31">
    <property type="entry name" value="TRANSALDOLASE"/>
    <property type="match status" value="1"/>
</dbReference>
<dbReference type="PANTHER" id="PTHR10683">
    <property type="entry name" value="TRANSALDOLASE"/>
    <property type="match status" value="1"/>
</dbReference>
<sequence length="370" mass="39700">MATATLKNSPLQALAAAGVSIWLDELGRDRLRSGALTADVAERNVVGVTTNPSIFAKAVSGSDMYDDQISDLAERGVSVDEAVRMITTADVRDACDVLRPAYDASGGMDGRVSIEVDPRLARNTAATIAEARQLWWLVDRPNVMIKIPATREGLPAITAAIAEGISVNVTLIFALDRYREVIDAYLSGLEQAHKAGIDLSSIRSVASFFVSRVDTKVDKALGDGSPVRGKAAVANARLAMEIHEHTLAGARYLALEKEGAQPQRPLWASTSVKNPDYPDTMYVDELVTRGVVNTMPMGTLEAEADHGAVHEGDWDTVTGTYDAARAAIKAVEDAGVSIDAVTKQLEDEGVQSFVEAWEKLLDYVASAMKR</sequence>
<evidence type="ECO:0000256" key="1">
    <source>
        <dbReference type="ARBA" id="ARBA00003518"/>
    </source>
</evidence>
<dbReference type="AlphaFoldDB" id="A0A7Z0CI90"/>
<evidence type="ECO:0000256" key="9">
    <source>
        <dbReference type="ARBA" id="ARBA00023270"/>
    </source>
</evidence>
<protein>
    <recommendedName>
        <fullName evidence="5 11">Transaldolase</fullName>
        <ecNumber evidence="5 11">2.2.1.2</ecNumber>
    </recommendedName>
</protein>
<name>A0A7Z0CI90_9MICO</name>
<gene>
    <name evidence="11" type="primary">tal</name>
    <name evidence="12" type="ORF">BKA03_001773</name>
</gene>
<dbReference type="EMBL" id="JACBZO010000001">
    <property type="protein sequence ID" value="NYI41654.1"/>
    <property type="molecule type" value="Genomic_DNA"/>
</dbReference>
<evidence type="ECO:0000256" key="5">
    <source>
        <dbReference type="ARBA" id="ARBA00013151"/>
    </source>
</evidence>
<evidence type="ECO:0000256" key="4">
    <source>
        <dbReference type="ARBA" id="ARBA00008426"/>
    </source>
</evidence>
<evidence type="ECO:0000256" key="2">
    <source>
        <dbReference type="ARBA" id="ARBA00004496"/>
    </source>
</evidence>
<dbReference type="Pfam" id="PF00923">
    <property type="entry name" value="TAL_FSA"/>
    <property type="match status" value="1"/>
</dbReference>
<organism evidence="12 13">
    <name type="scientific">Demequina lutea</name>
    <dbReference type="NCBI Taxonomy" id="431489"/>
    <lineage>
        <taxon>Bacteria</taxon>
        <taxon>Bacillati</taxon>
        <taxon>Actinomycetota</taxon>
        <taxon>Actinomycetes</taxon>
        <taxon>Micrococcales</taxon>
        <taxon>Demequinaceae</taxon>
        <taxon>Demequina</taxon>
    </lineage>
</organism>
<keyword evidence="7 11" id="KW-0808">Transferase</keyword>
<evidence type="ECO:0000256" key="7">
    <source>
        <dbReference type="ARBA" id="ARBA00022679"/>
    </source>
</evidence>
<keyword evidence="8 11" id="KW-0570">Pentose shunt</keyword>
<dbReference type="CDD" id="cd00955">
    <property type="entry name" value="Transaldolase_like"/>
    <property type="match status" value="1"/>
</dbReference>
<evidence type="ECO:0000256" key="11">
    <source>
        <dbReference type="HAMAP-Rule" id="MF_00493"/>
    </source>
</evidence>
<dbReference type="PROSITE" id="PS01054">
    <property type="entry name" value="TRANSALDOLASE_1"/>
    <property type="match status" value="1"/>
</dbReference>
<evidence type="ECO:0000313" key="12">
    <source>
        <dbReference type="EMBL" id="NYI41654.1"/>
    </source>
</evidence>
<comment type="function">
    <text evidence="1 11">Transaldolase is important for the balance of metabolites in the pentose-phosphate pathway.</text>
</comment>
<dbReference type="RefSeq" id="WP_179398018.1">
    <property type="nucleotide sequence ID" value="NZ_JACBZO010000001.1"/>
</dbReference>
<dbReference type="Proteomes" id="UP000547973">
    <property type="component" value="Unassembled WGS sequence"/>
</dbReference>
<dbReference type="SUPFAM" id="SSF51569">
    <property type="entry name" value="Aldolase"/>
    <property type="match status" value="1"/>
</dbReference>
<proteinExistence type="inferred from homology"/>
<evidence type="ECO:0000256" key="8">
    <source>
        <dbReference type="ARBA" id="ARBA00023126"/>
    </source>
</evidence>
<evidence type="ECO:0000256" key="3">
    <source>
        <dbReference type="ARBA" id="ARBA00004857"/>
    </source>
</evidence>
<comment type="subcellular location">
    <subcellularLocation>
        <location evidence="2 11">Cytoplasm</location>
    </subcellularLocation>
</comment>
<evidence type="ECO:0000256" key="6">
    <source>
        <dbReference type="ARBA" id="ARBA00022490"/>
    </source>
</evidence>
<dbReference type="GO" id="GO:0005737">
    <property type="term" value="C:cytoplasm"/>
    <property type="evidence" value="ECO:0007669"/>
    <property type="project" value="UniProtKB-SubCell"/>
</dbReference>
<feature type="active site" description="Schiff-base intermediate with substrate" evidence="11">
    <location>
        <position position="146"/>
    </location>
</feature>
<dbReference type="PIRSF" id="PIRSF036915">
    <property type="entry name" value="Trnald_Bac_Plnt"/>
    <property type="match status" value="1"/>
</dbReference>
<comment type="similarity">
    <text evidence="4 11">Belongs to the transaldolase family. Type 2 subfamily.</text>
</comment>
<dbReference type="NCBIfam" id="TIGR00876">
    <property type="entry name" value="tal_mycobact"/>
    <property type="match status" value="1"/>
</dbReference>
<dbReference type="UniPathway" id="UPA00115">
    <property type="reaction ID" value="UER00414"/>
</dbReference>
<keyword evidence="9 11" id="KW-0704">Schiff base</keyword>
<evidence type="ECO:0000313" key="13">
    <source>
        <dbReference type="Proteomes" id="UP000547973"/>
    </source>
</evidence>
<reference evidence="12 13" key="1">
    <citation type="submission" date="2020-07" db="EMBL/GenBank/DDBJ databases">
        <title>Sequencing the genomes of 1000 actinobacteria strains.</title>
        <authorList>
            <person name="Klenk H.-P."/>
        </authorList>
    </citation>
    <scope>NUCLEOTIDE SEQUENCE [LARGE SCALE GENOMIC DNA]</scope>
    <source>
        <strain evidence="12 13">DSM 19970</strain>
    </source>
</reference>
<dbReference type="Gene3D" id="3.20.20.70">
    <property type="entry name" value="Aldolase class I"/>
    <property type="match status" value="1"/>
</dbReference>
<dbReference type="EC" id="2.2.1.2" evidence="5 11"/>
<dbReference type="HAMAP" id="MF_00493">
    <property type="entry name" value="Transaldolase_2"/>
    <property type="match status" value="1"/>
</dbReference>
<dbReference type="InterPro" id="IPR004732">
    <property type="entry name" value="Transaldolase_2"/>
</dbReference>
<comment type="caution">
    <text evidence="12">The sequence shown here is derived from an EMBL/GenBank/DDBJ whole genome shotgun (WGS) entry which is preliminary data.</text>
</comment>
<dbReference type="InterPro" id="IPR001585">
    <property type="entry name" value="TAL/FSA"/>
</dbReference>
<keyword evidence="13" id="KW-1185">Reference proteome</keyword>
<comment type="pathway">
    <text evidence="3 11">Carbohydrate degradation; pentose phosphate pathway; D-glyceraldehyde 3-phosphate and beta-D-fructose 6-phosphate from D-ribose 5-phosphate and D-xylulose 5-phosphate (non-oxidative stage): step 2/3.</text>
</comment>